<gene>
    <name evidence="4" type="ORF">I4J89_14840</name>
</gene>
<name>A0A931C873_9ACTN</name>
<comment type="similarity">
    <text evidence="1">Belongs to the leucine-binding protein family.</text>
</comment>
<protein>
    <submittedName>
        <fullName evidence="4">ABC transporter substrate-binding protein</fullName>
    </submittedName>
</protein>
<sequence>MLGSSLTAVYRTPNFDVSAPVHLIEEVVVRGTGQGLRTLSRTLSIATLSLAITLAACGGDEGSGAGGDDPIRVGQIVSLTGNYSPLGTENQKSVALAVDKINADGGVGGRKIELTVRDDKSLPDQAVLAFNELKDDSDAIIGSPFSNSALATIPLVDREEIPYISLTPADEQINPVHPYVFVVPATSATYAEAALQYFQASKLSKVALAYDTKSSYAVAGAKGLQAKAGQYGVTVNPIEEFQTTATEFSAIFTHVRSSDAQALMVWATGAPAVALTKQYAASGLKIPLVLTGAQASKLFLDPAGPAAEGVVIASSVGVVGEYLPAGELKTAVDELTTAFTAKYGYPPPQFAQDGYSGVKLLAAAIEKAGGTDRAKVRDALEGLSLTTPNGTYAYSAANHSGLTTDFIAINMVQAGKFVPTEFSQEKLK</sequence>
<evidence type="ECO:0000313" key="5">
    <source>
        <dbReference type="Proteomes" id="UP000598146"/>
    </source>
</evidence>
<dbReference type="InterPro" id="IPR028082">
    <property type="entry name" value="Peripla_BP_I"/>
</dbReference>
<dbReference type="EMBL" id="JADQTO010000006">
    <property type="protein sequence ID" value="MBG0562731.1"/>
    <property type="molecule type" value="Genomic_DNA"/>
</dbReference>
<dbReference type="Proteomes" id="UP000598146">
    <property type="component" value="Unassembled WGS sequence"/>
</dbReference>
<dbReference type="SUPFAM" id="SSF53822">
    <property type="entry name" value="Periplasmic binding protein-like I"/>
    <property type="match status" value="1"/>
</dbReference>
<keyword evidence="2" id="KW-0732">Signal</keyword>
<proteinExistence type="inferred from homology"/>
<evidence type="ECO:0000256" key="1">
    <source>
        <dbReference type="ARBA" id="ARBA00010062"/>
    </source>
</evidence>
<dbReference type="PANTHER" id="PTHR30483">
    <property type="entry name" value="LEUCINE-SPECIFIC-BINDING PROTEIN"/>
    <property type="match status" value="1"/>
</dbReference>
<dbReference type="InterPro" id="IPR051010">
    <property type="entry name" value="BCAA_transport"/>
</dbReference>
<evidence type="ECO:0000256" key="2">
    <source>
        <dbReference type="ARBA" id="ARBA00022729"/>
    </source>
</evidence>
<dbReference type="InterPro" id="IPR028081">
    <property type="entry name" value="Leu-bd"/>
</dbReference>
<evidence type="ECO:0000259" key="3">
    <source>
        <dbReference type="Pfam" id="PF13458"/>
    </source>
</evidence>
<reference evidence="4" key="1">
    <citation type="submission" date="2020-11" db="EMBL/GenBank/DDBJ databases">
        <title>Isolation and identification of active actinomycetes.</title>
        <authorList>
            <person name="Sun X."/>
        </authorList>
    </citation>
    <scope>NUCLEOTIDE SEQUENCE</scope>
    <source>
        <strain evidence="4">NEAU-A11</strain>
    </source>
</reference>
<feature type="domain" description="Leucine-binding protein" evidence="3">
    <location>
        <begin position="70"/>
        <end position="404"/>
    </location>
</feature>
<dbReference type="Gene3D" id="3.40.50.2300">
    <property type="match status" value="2"/>
</dbReference>
<organism evidence="4 5">
    <name type="scientific">Actinoplanes aureus</name>
    <dbReference type="NCBI Taxonomy" id="2792083"/>
    <lineage>
        <taxon>Bacteria</taxon>
        <taxon>Bacillati</taxon>
        <taxon>Actinomycetota</taxon>
        <taxon>Actinomycetes</taxon>
        <taxon>Micromonosporales</taxon>
        <taxon>Micromonosporaceae</taxon>
        <taxon>Actinoplanes</taxon>
    </lineage>
</organism>
<dbReference type="PANTHER" id="PTHR30483:SF38">
    <property type="entry name" value="BLR7848 PROTEIN"/>
    <property type="match status" value="1"/>
</dbReference>
<comment type="caution">
    <text evidence="4">The sequence shown here is derived from an EMBL/GenBank/DDBJ whole genome shotgun (WGS) entry which is preliminary data.</text>
</comment>
<keyword evidence="5" id="KW-1185">Reference proteome</keyword>
<evidence type="ECO:0000313" key="4">
    <source>
        <dbReference type="EMBL" id="MBG0562731.1"/>
    </source>
</evidence>
<dbReference type="Pfam" id="PF13458">
    <property type="entry name" value="Peripla_BP_6"/>
    <property type="match status" value="1"/>
</dbReference>
<dbReference type="CDD" id="cd06333">
    <property type="entry name" value="PBP1_ABC_RPA1789-like"/>
    <property type="match status" value="1"/>
</dbReference>
<accession>A0A931C873</accession>
<dbReference type="AlphaFoldDB" id="A0A931C873"/>